<sequence length="219" mass="23784">MAICAAVLPQLAYAGTGAWPQIDVSIAVSVTPSAFQPGDRGTVTLTLHNAGPTAAGVAQPGPFGDQFANYVIGPGFRLPTTWDWGPFDILWSTVSGCVATYDVIGPGPPPDFFFALVFQFYFEVIPPGESRVCTFDIQFLQEPFETFETRWSYTISAAQEDTNPANNEVFYTIVAGEPYVPPEPVPSLSRWTLMGLAIGLSVLAFAHRRRCGMWGASHR</sequence>
<keyword evidence="2" id="KW-1185">Reference proteome</keyword>
<evidence type="ECO:0008006" key="3">
    <source>
        <dbReference type="Google" id="ProtNLM"/>
    </source>
</evidence>
<reference evidence="1 2" key="1">
    <citation type="submission" date="2016-04" db="EMBL/GenBank/DDBJ databases">
        <title>Complete genome sequence of Dokdonella koreensis DS-123T.</title>
        <authorList>
            <person name="Kim J.F."/>
            <person name="Lee H."/>
            <person name="Kwak M.-J."/>
        </authorList>
    </citation>
    <scope>NUCLEOTIDE SEQUENCE [LARGE SCALE GENOMIC DNA]</scope>
    <source>
        <strain evidence="1 2">DS-123</strain>
    </source>
</reference>
<dbReference type="EMBL" id="CP015249">
    <property type="protein sequence ID" value="ANB18885.1"/>
    <property type="molecule type" value="Genomic_DNA"/>
</dbReference>
<evidence type="ECO:0000313" key="1">
    <source>
        <dbReference type="EMBL" id="ANB18885.1"/>
    </source>
</evidence>
<dbReference type="AlphaFoldDB" id="A0A160DW86"/>
<protein>
    <recommendedName>
        <fullName evidence="3">IPTL-CTERM protein sorting domain-containing protein</fullName>
    </recommendedName>
</protein>
<dbReference type="PATRIC" id="fig|1300342.3.peg.2819"/>
<evidence type="ECO:0000313" key="2">
    <source>
        <dbReference type="Proteomes" id="UP000076830"/>
    </source>
</evidence>
<dbReference type="KEGG" id="dko:I596_2892"/>
<dbReference type="Proteomes" id="UP000076830">
    <property type="component" value="Chromosome"/>
</dbReference>
<name>A0A160DW86_9GAMM</name>
<dbReference type="STRING" id="1300342.I596_2892"/>
<proteinExistence type="predicted"/>
<gene>
    <name evidence="1" type="ORF">I596_2892</name>
</gene>
<organism evidence="1 2">
    <name type="scientific">Dokdonella koreensis DS-123</name>
    <dbReference type="NCBI Taxonomy" id="1300342"/>
    <lineage>
        <taxon>Bacteria</taxon>
        <taxon>Pseudomonadati</taxon>
        <taxon>Pseudomonadota</taxon>
        <taxon>Gammaproteobacteria</taxon>
        <taxon>Lysobacterales</taxon>
        <taxon>Rhodanobacteraceae</taxon>
        <taxon>Dokdonella</taxon>
    </lineage>
</organism>
<accession>A0A160DW86</accession>